<dbReference type="GO" id="GO:0003723">
    <property type="term" value="F:RNA binding"/>
    <property type="evidence" value="ECO:0007669"/>
    <property type="project" value="UniProtKB-UniRule"/>
</dbReference>
<dbReference type="InterPro" id="IPR036397">
    <property type="entry name" value="RNaseH_sf"/>
</dbReference>
<dbReference type="GO" id="GO:0005737">
    <property type="term" value="C:cytoplasm"/>
    <property type="evidence" value="ECO:0007669"/>
    <property type="project" value="UniProtKB-SubCell"/>
</dbReference>
<comment type="subcellular location">
    <subcellularLocation>
        <location evidence="4 14">Cytoplasm</location>
    </subcellularLocation>
</comment>
<evidence type="ECO:0000256" key="10">
    <source>
        <dbReference type="ARBA" id="ARBA00022723"/>
    </source>
</evidence>
<evidence type="ECO:0000256" key="2">
    <source>
        <dbReference type="ARBA" id="ARBA00001946"/>
    </source>
</evidence>
<evidence type="ECO:0000256" key="13">
    <source>
        <dbReference type="ARBA" id="ARBA00023211"/>
    </source>
</evidence>
<evidence type="ECO:0000256" key="12">
    <source>
        <dbReference type="ARBA" id="ARBA00022801"/>
    </source>
</evidence>
<dbReference type="Proteomes" id="UP000004947">
    <property type="component" value="Unassembled WGS sequence"/>
</dbReference>
<evidence type="ECO:0000256" key="8">
    <source>
        <dbReference type="ARBA" id="ARBA00022490"/>
    </source>
</evidence>
<evidence type="ECO:0000256" key="15">
    <source>
        <dbReference type="PROSITE-ProRule" id="PRU01319"/>
    </source>
</evidence>
<dbReference type="FunFam" id="3.30.420.10:FF:000006">
    <property type="entry name" value="Ribonuclease HII"/>
    <property type="match status" value="1"/>
</dbReference>
<dbReference type="GO" id="GO:0006298">
    <property type="term" value="P:mismatch repair"/>
    <property type="evidence" value="ECO:0007669"/>
    <property type="project" value="TreeGrafter"/>
</dbReference>
<evidence type="ECO:0000256" key="4">
    <source>
        <dbReference type="ARBA" id="ARBA00004496"/>
    </source>
</evidence>
<dbReference type="Pfam" id="PF01351">
    <property type="entry name" value="RNase_HII"/>
    <property type="match status" value="1"/>
</dbReference>
<dbReference type="AlphaFoldDB" id="A6DH18"/>
<dbReference type="EMBL" id="ABCK01000003">
    <property type="protein sequence ID" value="EDM28901.1"/>
    <property type="molecule type" value="Genomic_DNA"/>
</dbReference>
<dbReference type="InterPro" id="IPR022898">
    <property type="entry name" value="RNase_HII"/>
</dbReference>
<evidence type="ECO:0000313" key="19">
    <source>
        <dbReference type="Proteomes" id="UP000004947"/>
    </source>
</evidence>
<dbReference type="NCBIfam" id="NF000595">
    <property type="entry name" value="PRK00015.1-3"/>
    <property type="match status" value="1"/>
</dbReference>
<keyword evidence="9 14" id="KW-0540">Nuclease</keyword>
<comment type="cofactor">
    <cofactor evidence="2">
        <name>Mg(2+)</name>
        <dbReference type="ChEBI" id="CHEBI:18420"/>
    </cofactor>
</comment>
<dbReference type="Gene3D" id="3.30.420.10">
    <property type="entry name" value="Ribonuclease H-like superfamily/Ribonuclease H"/>
    <property type="match status" value="1"/>
</dbReference>
<comment type="similarity">
    <text evidence="5 14 16">Belongs to the RNase HII family.</text>
</comment>
<dbReference type="EC" id="3.1.26.4" evidence="6 14"/>
<dbReference type="GO" id="GO:0004523">
    <property type="term" value="F:RNA-DNA hybrid ribonuclease activity"/>
    <property type="evidence" value="ECO:0007669"/>
    <property type="project" value="UniProtKB-UniRule"/>
</dbReference>
<evidence type="ECO:0000256" key="5">
    <source>
        <dbReference type="ARBA" id="ARBA00007383"/>
    </source>
</evidence>
<dbReference type="PROSITE" id="PS51975">
    <property type="entry name" value="RNASE_H_2"/>
    <property type="match status" value="1"/>
</dbReference>
<evidence type="ECO:0000259" key="17">
    <source>
        <dbReference type="PROSITE" id="PS51975"/>
    </source>
</evidence>
<evidence type="ECO:0000256" key="1">
    <source>
        <dbReference type="ARBA" id="ARBA00000077"/>
    </source>
</evidence>
<dbReference type="eggNOG" id="COG0164">
    <property type="taxonomic scope" value="Bacteria"/>
</dbReference>
<proteinExistence type="inferred from homology"/>
<dbReference type="NCBIfam" id="NF000594">
    <property type="entry name" value="PRK00015.1-1"/>
    <property type="match status" value="1"/>
</dbReference>
<reference evidence="18 19" key="1">
    <citation type="journal article" date="2010" name="J. Bacteriol.">
        <title>Genome sequence of Lentisphaera araneosa HTCC2155T, the type species of the order Lentisphaerales in the phylum Lentisphaerae.</title>
        <authorList>
            <person name="Thrash J.C."/>
            <person name="Cho J.C."/>
            <person name="Vergin K.L."/>
            <person name="Morris R.M."/>
            <person name="Giovannoni S.J."/>
        </authorList>
    </citation>
    <scope>NUCLEOTIDE SEQUENCE [LARGE SCALE GENOMIC DNA]</scope>
    <source>
        <strain evidence="18 19">HTCC2155</strain>
    </source>
</reference>
<evidence type="ECO:0000256" key="16">
    <source>
        <dbReference type="RuleBase" id="RU003515"/>
    </source>
</evidence>
<evidence type="ECO:0000256" key="9">
    <source>
        <dbReference type="ARBA" id="ARBA00022722"/>
    </source>
</evidence>
<dbReference type="GO" id="GO:0032299">
    <property type="term" value="C:ribonuclease H2 complex"/>
    <property type="evidence" value="ECO:0007669"/>
    <property type="project" value="TreeGrafter"/>
</dbReference>
<dbReference type="InterPro" id="IPR001352">
    <property type="entry name" value="RNase_HII/HIII"/>
</dbReference>
<name>A6DH18_9BACT</name>
<evidence type="ECO:0000256" key="3">
    <source>
        <dbReference type="ARBA" id="ARBA00004065"/>
    </source>
</evidence>
<dbReference type="InterPro" id="IPR012337">
    <property type="entry name" value="RNaseH-like_sf"/>
</dbReference>
<feature type="binding site" evidence="14 15">
    <location>
        <position position="26"/>
    </location>
    <ligand>
        <name>a divalent metal cation</name>
        <dbReference type="ChEBI" id="CHEBI:60240"/>
    </ligand>
</feature>
<keyword evidence="12 14" id="KW-0378">Hydrolase</keyword>
<keyword evidence="13 14" id="KW-0464">Manganese</keyword>
<dbReference type="STRING" id="313628.LNTAR_13832"/>
<dbReference type="PANTHER" id="PTHR10954">
    <property type="entry name" value="RIBONUCLEASE H2 SUBUNIT A"/>
    <property type="match status" value="1"/>
</dbReference>
<dbReference type="OrthoDB" id="9803420at2"/>
<evidence type="ECO:0000256" key="11">
    <source>
        <dbReference type="ARBA" id="ARBA00022759"/>
    </source>
</evidence>
<protein>
    <recommendedName>
        <fullName evidence="7 14">Ribonuclease HII</fullName>
        <shortName evidence="14">RNase HII</shortName>
        <ecNumber evidence="6 14">3.1.26.4</ecNumber>
    </recommendedName>
</protein>
<sequence>MPEPDMFFFEEHYRLLGFQAIGGVDEVGRGPLAGPVVAACCIIREGVVLPEGVDDSKKLSRKKRRLIYDQLLEVEGVNYALGIVEAEEIDEINILQASHLAMRKAVKAMKVKPDYLLIDGLPVPGFEQDSRSIVKGDSRSVSIAAASILAKEFRDDLMIEYSKKYPEYGFEKHMGYGTKLHMEALKNCGPCPLHRRSFAPVRKAEDEFK</sequence>
<feature type="binding site" evidence="14 15">
    <location>
        <position position="119"/>
    </location>
    <ligand>
        <name>a divalent metal cation</name>
        <dbReference type="ChEBI" id="CHEBI:60240"/>
    </ligand>
</feature>
<organism evidence="18 19">
    <name type="scientific">Lentisphaera araneosa HTCC2155</name>
    <dbReference type="NCBI Taxonomy" id="313628"/>
    <lineage>
        <taxon>Bacteria</taxon>
        <taxon>Pseudomonadati</taxon>
        <taxon>Lentisphaerota</taxon>
        <taxon>Lentisphaeria</taxon>
        <taxon>Lentisphaerales</taxon>
        <taxon>Lentisphaeraceae</taxon>
        <taxon>Lentisphaera</taxon>
    </lineage>
</organism>
<comment type="catalytic activity">
    <reaction evidence="1 14 15 16">
        <text>Endonucleolytic cleavage to 5'-phosphomonoester.</text>
        <dbReference type="EC" id="3.1.26.4"/>
    </reaction>
</comment>
<keyword evidence="11 14" id="KW-0255">Endonuclease</keyword>
<dbReference type="RefSeq" id="WP_007277203.1">
    <property type="nucleotide sequence ID" value="NZ_ABCK01000003.1"/>
</dbReference>
<dbReference type="InterPro" id="IPR024567">
    <property type="entry name" value="RNase_HII/HIII_dom"/>
</dbReference>
<comment type="function">
    <text evidence="3 14 16">Endonuclease that specifically degrades the RNA of RNA-DNA hybrids.</text>
</comment>
<dbReference type="GO" id="GO:0030145">
    <property type="term" value="F:manganese ion binding"/>
    <property type="evidence" value="ECO:0007669"/>
    <property type="project" value="UniProtKB-UniRule"/>
</dbReference>
<evidence type="ECO:0000256" key="6">
    <source>
        <dbReference type="ARBA" id="ARBA00012180"/>
    </source>
</evidence>
<feature type="domain" description="RNase H type-2" evidence="17">
    <location>
        <begin position="19"/>
        <end position="209"/>
    </location>
</feature>
<evidence type="ECO:0000256" key="7">
    <source>
        <dbReference type="ARBA" id="ARBA00019179"/>
    </source>
</evidence>
<dbReference type="HAMAP" id="MF_00052_B">
    <property type="entry name" value="RNase_HII_B"/>
    <property type="match status" value="1"/>
</dbReference>
<feature type="binding site" evidence="14 15">
    <location>
        <position position="25"/>
    </location>
    <ligand>
        <name>a divalent metal cation</name>
        <dbReference type="ChEBI" id="CHEBI:60240"/>
    </ligand>
</feature>
<comment type="caution">
    <text evidence="18">The sequence shown here is derived from an EMBL/GenBank/DDBJ whole genome shotgun (WGS) entry which is preliminary data.</text>
</comment>
<dbReference type="SUPFAM" id="SSF53098">
    <property type="entry name" value="Ribonuclease H-like"/>
    <property type="match status" value="1"/>
</dbReference>
<keyword evidence="19" id="KW-1185">Reference proteome</keyword>
<keyword evidence="10 14" id="KW-0479">Metal-binding</keyword>
<comment type="cofactor">
    <cofactor evidence="14 15">
        <name>Mn(2+)</name>
        <dbReference type="ChEBI" id="CHEBI:29035"/>
    </cofactor>
    <cofactor evidence="14 15">
        <name>Mg(2+)</name>
        <dbReference type="ChEBI" id="CHEBI:18420"/>
    </cofactor>
    <text evidence="14 15">Manganese or magnesium. Binds 1 divalent metal ion per monomer in the absence of substrate. May bind a second metal ion after substrate binding.</text>
</comment>
<evidence type="ECO:0000313" key="18">
    <source>
        <dbReference type="EMBL" id="EDM28901.1"/>
    </source>
</evidence>
<dbReference type="GO" id="GO:0043137">
    <property type="term" value="P:DNA replication, removal of RNA primer"/>
    <property type="evidence" value="ECO:0007669"/>
    <property type="project" value="TreeGrafter"/>
</dbReference>
<gene>
    <name evidence="14 18" type="primary">rnhB</name>
    <name evidence="18" type="ORF">LNTAR_13832</name>
</gene>
<dbReference type="CDD" id="cd07182">
    <property type="entry name" value="RNase_HII_bacteria_HII_like"/>
    <property type="match status" value="1"/>
</dbReference>
<keyword evidence="8 14" id="KW-0963">Cytoplasm</keyword>
<dbReference type="PANTHER" id="PTHR10954:SF18">
    <property type="entry name" value="RIBONUCLEASE HII"/>
    <property type="match status" value="1"/>
</dbReference>
<evidence type="ECO:0000256" key="14">
    <source>
        <dbReference type="HAMAP-Rule" id="MF_00052"/>
    </source>
</evidence>
<accession>A6DH18</accession>